<dbReference type="InterPro" id="IPR008927">
    <property type="entry name" value="6-PGluconate_DH-like_C_sf"/>
</dbReference>
<keyword evidence="3" id="KW-0560">Oxidoreductase</keyword>
<evidence type="ECO:0000256" key="2">
    <source>
        <dbReference type="ARBA" id="ARBA00009463"/>
    </source>
</evidence>
<reference evidence="6 7" key="1">
    <citation type="submission" date="2020-12" db="EMBL/GenBank/DDBJ databases">
        <authorList>
            <person name="Kusuma A.B."/>
            <person name="Nouioui I."/>
            <person name="Goodfellow M."/>
        </authorList>
    </citation>
    <scope>NUCLEOTIDE SEQUENCE [LARGE SCALE GENOMIC DNA]</scope>
    <source>
        <strain evidence="6 7">DSM 41764</strain>
    </source>
</reference>
<comment type="pathway">
    <text evidence="1">Lipid metabolism; butanoate metabolism.</text>
</comment>
<dbReference type="EMBL" id="JAEEAQ010000227">
    <property type="protein sequence ID" value="MBI0315795.1"/>
    <property type="molecule type" value="Genomic_DNA"/>
</dbReference>
<evidence type="ECO:0000256" key="1">
    <source>
        <dbReference type="ARBA" id="ARBA00005086"/>
    </source>
</evidence>
<dbReference type="Proteomes" id="UP000638849">
    <property type="component" value="Unassembled WGS sequence"/>
</dbReference>
<dbReference type="InterPro" id="IPR006176">
    <property type="entry name" value="3-OHacyl-CoA_DH_NAD-bd"/>
</dbReference>
<comment type="caution">
    <text evidence="6">The sequence shown here is derived from an EMBL/GenBank/DDBJ whole genome shotgun (WGS) entry which is preliminary data.</text>
</comment>
<dbReference type="RefSeq" id="WP_246618666.1">
    <property type="nucleotide sequence ID" value="NZ_JAEEAQ010000227.1"/>
</dbReference>
<evidence type="ECO:0000313" key="6">
    <source>
        <dbReference type="EMBL" id="MBI0315795.1"/>
    </source>
</evidence>
<name>A0ABS0REP6_9ACTN</name>
<dbReference type="NCBIfam" id="NF005875">
    <property type="entry name" value="PRK07819.1"/>
    <property type="match status" value="1"/>
</dbReference>
<comment type="similarity">
    <text evidence="2">Belongs to the 3-hydroxyacyl-CoA dehydrogenase family.</text>
</comment>
<keyword evidence="7" id="KW-1185">Reference proteome</keyword>
<feature type="non-terminal residue" evidence="6">
    <location>
        <position position="1"/>
    </location>
</feature>
<accession>A0ABS0REP6</accession>
<protein>
    <submittedName>
        <fullName evidence="6">3-hydroxyacyl-CoA dehydrogenase family protein</fullName>
    </submittedName>
</protein>
<dbReference type="InterPro" id="IPR022694">
    <property type="entry name" value="3-OHacyl-CoA_DH"/>
</dbReference>
<proteinExistence type="inferred from homology"/>
<feature type="domain" description="3-hydroxyacyl-CoA dehydrogenase NAD binding" evidence="5">
    <location>
        <begin position="12"/>
        <end position="188"/>
    </location>
</feature>
<dbReference type="InterPro" id="IPR036291">
    <property type="entry name" value="NAD(P)-bd_dom_sf"/>
</dbReference>
<evidence type="ECO:0000256" key="3">
    <source>
        <dbReference type="ARBA" id="ARBA00023002"/>
    </source>
</evidence>
<evidence type="ECO:0000259" key="4">
    <source>
        <dbReference type="Pfam" id="PF00725"/>
    </source>
</evidence>
<dbReference type="Pfam" id="PF02737">
    <property type="entry name" value="3HCDH_N"/>
    <property type="match status" value="1"/>
</dbReference>
<dbReference type="PANTHER" id="PTHR48075">
    <property type="entry name" value="3-HYDROXYACYL-COA DEHYDROGENASE FAMILY PROTEIN"/>
    <property type="match status" value="1"/>
</dbReference>
<dbReference type="Pfam" id="PF00725">
    <property type="entry name" value="3HCDH"/>
    <property type="match status" value="1"/>
</dbReference>
<gene>
    <name evidence="6" type="ORF">JBF12_23005</name>
</gene>
<dbReference type="InterPro" id="IPR006108">
    <property type="entry name" value="3HC_DH_C"/>
</dbReference>
<evidence type="ECO:0000313" key="7">
    <source>
        <dbReference type="Proteomes" id="UP000638849"/>
    </source>
</evidence>
<dbReference type="Gene3D" id="3.40.50.720">
    <property type="entry name" value="NAD(P)-binding Rossmann-like Domain"/>
    <property type="match status" value="1"/>
</dbReference>
<dbReference type="Gene3D" id="1.10.1040.10">
    <property type="entry name" value="N-(1-d-carboxylethyl)-l-norvaline Dehydrogenase, domain 2"/>
    <property type="match status" value="1"/>
</dbReference>
<dbReference type="InterPro" id="IPR013328">
    <property type="entry name" value="6PGD_dom2"/>
</dbReference>
<dbReference type="SUPFAM" id="SSF51735">
    <property type="entry name" value="NAD(P)-binding Rossmann-fold domains"/>
    <property type="match status" value="1"/>
</dbReference>
<organism evidence="6 7">
    <name type="scientific">Streptomyces javensis</name>
    <dbReference type="NCBI Taxonomy" id="114698"/>
    <lineage>
        <taxon>Bacteria</taxon>
        <taxon>Bacillati</taxon>
        <taxon>Actinomycetota</taxon>
        <taxon>Actinomycetes</taxon>
        <taxon>Kitasatosporales</taxon>
        <taxon>Streptomycetaceae</taxon>
        <taxon>Streptomyces</taxon>
        <taxon>Streptomyces violaceusniger group</taxon>
    </lineage>
</organism>
<dbReference type="SUPFAM" id="SSF48179">
    <property type="entry name" value="6-phosphogluconate dehydrogenase C-terminal domain-like"/>
    <property type="match status" value="1"/>
</dbReference>
<dbReference type="PIRSF" id="PIRSF000105">
    <property type="entry name" value="HCDH"/>
    <property type="match status" value="1"/>
</dbReference>
<sequence length="289" mass="30403">GEPVPARAVRRIGVVGSGTMAVGIAEVCARSGYPTVLVARSEMRAKEATAAVERSLERGVRRGKLAPELLTEAMGRLTAGSELQALGACDLVVEAVAEDIDVKRAVFADLDRVCAPGAVLATSTSSLPVIECAMATRRPEDVIGMHFFNPAPVMRLVEVVHTVLTSKEALGTAHAVAAALGKRAVDCPDRAGFIVNALLFPYLNSAVTMLEEGWATADDIDTVMAAGQGYPMGPLRLLDVIGLDVSLAIQRTLHATFRDPALTPARHLRRLVGAGHLGRKGGRGLHLHG</sequence>
<feature type="domain" description="3-hydroxyacyl-CoA dehydrogenase C-terminal" evidence="4">
    <location>
        <begin position="192"/>
        <end position="284"/>
    </location>
</feature>
<evidence type="ECO:0000259" key="5">
    <source>
        <dbReference type="Pfam" id="PF02737"/>
    </source>
</evidence>
<dbReference type="PANTHER" id="PTHR48075:SF9">
    <property type="entry name" value="3-HYDROXYBUTYRYL-COA DEHYDROGENASE"/>
    <property type="match status" value="1"/>
</dbReference>